<reference evidence="2 3" key="1">
    <citation type="submission" date="2018-10" db="EMBL/GenBank/DDBJ databases">
        <title>Histidinibacterium lentulum gen. nov., sp. nov., a marine bacterium from the culture broth of Picochlorum sp. 122.</title>
        <authorList>
            <person name="Wang G."/>
        </authorList>
    </citation>
    <scope>NUCLEOTIDE SEQUENCE [LARGE SCALE GENOMIC DNA]</scope>
    <source>
        <strain evidence="2 3">B17</strain>
    </source>
</reference>
<evidence type="ECO:0000313" key="3">
    <source>
        <dbReference type="Proteomes" id="UP000268016"/>
    </source>
</evidence>
<dbReference type="PANTHER" id="PTHR43798:SF29">
    <property type="entry name" value="AB HYDROLASE-1 DOMAIN-CONTAINING PROTEIN"/>
    <property type="match status" value="1"/>
</dbReference>
<dbReference type="EMBL" id="RDRB01000009">
    <property type="protein sequence ID" value="ROT98547.1"/>
    <property type="molecule type" value="Genomic_DNA"/>
</dbReference>
<dbReference type="InterPro" id="IPR029058">
    <property type="entry name" value="AB_hydrolase_fold"/>
</dbReference>
<accession>A0A3N2QTJ6</accession>
<dbReference type="Gene3D" id="3.40.50.1820">
    <property type="entry name" value="alpha/beta hydrolase"/>
    <property type="match status" value="1"/>
</dbReference>
<name>A0A3N2QTJ6_9RHOB</name>
<dbReference type="RefSeq" id="WP_123643415.1">
    <property type="nucleotide sequence ID" value="NZ_ML119089.1"/>
</dbReference>
<evidence type="ECO:0000313" key="2">
    <source>
        <dbReference type="EMBL" id="ROT98547.1"/>
    </source>
</evidence>
<organism evidence="2 3">
    <name type="scientific">Histidinibacterium lentulum</name>
    <dbReference type="NCBI Taxonomy" id="2480588"/>
    <lineage>
        <taxon>Bacteria</taxon>
        <taxon>Pseudomonadati</taxon>
        <taxon>Pseudomonadota</taxon>
        <taxon>Alphaproteobacteria</taxon>
        <taxon>Rhodobacterales</taxon>
        <taxon>Paracoccaceae</taxon>
        <taxon>Histidinibacterium</taxon>
    </lineage>
</organism>
<keyword evidence="3" id="KW-1185">Reference proteome</keyword>
<dbReference type="Pfam" id="PF12697">
    <property type="entry name" value="Abhydrolase_6"/>
    <property type="match status" value="1"/>
</dbReference>
<feature type="domain" description="AB hydrolase-1" evidence="1">
    <location>
        <begin position="40"/>
        <end position="222"/>
    </location>
</feature>
<protein>
    <submittedName>
        <fullName evidence="2">Alpha/beta fold hydrolase</fullName>
    </submittedName>
</protein>
<dbReference type="InterPro" id="IPR000073">
    <property type="entry name" value="AB_hydrolase_1"/>
</dbReference>
<dbReference type="OrthoDB" id="5491135at2"/>
<keyword evidence="2" id="KW-0378">Hydrolase</keyword>
<dbReference type="AlphaFoldDB" id="A0A3N2QTJ6"/>
<dbReference type="PANTHER" id="PTHR43798">
    <property type="entry name" value="MONOACYLGLYCEROL LIPASE"/>
    <property type="match status" value="1"/>
</dbReference>
<dbReference type="Proteomes" id="UP000268016">
    <property type="component" value="Unassembled WGS sequence"/>
</dbReference>
<comment type="caution">
    <text evidence="2">The sequence shown here is derived from an EMBL/GenBank/DDBJ whole genome shotgun (WGS) entry which is preliminary data.</text>
</comment>
<gene>
    <name evidence="2" type="ORF">EAT49_16540</name>
</gene>
<dbReference type="GO" id="GO:0016787">
    <property type="term" value="F:hydrolase activity"/>
    <property type="evidence" value="ECO:0007669"/>
    <property type="project" value="UniProtKB-KW"/>
</dbReference>
<dbReference type="SUPFAM" id="SSF53474">
    <property type="entry name" value="alpha/beta-Hydrolases"/>
    <property type="match status" value="1"/>
</dbReference>
<evidence type="ECO:0000259" key="1">
    <source>
        <dbReference type="Pfam" id="PF12697"/>
    </source>
</evidence>
<dbReference type="InterPro" id="IPR050266">
    <property type="entry name" value="AB_hydrolase_sf"/>
</dbReference>
<proteinExistence type="predicted"/>
<sequence>MTYPLLLLPDFMCDLRLFGPQLAVLGRDRPLVAVPMGRCERVESFASDLLDHAPPRFVLAGQGLGGAVALEVLRKAGDRIRGLALIGTTFQSEAPAEASAREAGIVAATTGRFEETMRAHVLKSGLGPGPDRTRVTAELIDMARSLGPDAYRRQSRALQRRPDQQATLRQIKCPALVLGGGHDAISPPKRQSFLAEMIRDAEFVLLEEAGRFPTLERPDETLSALVGWLSRLKH</sequence>